<feature type="compositionally biased region" description="Basic residues" evidence="1">
    <location>
        <begin position="558"/>
        <end position="573"/>
    </location>
</feature>
<evidence type="ECO:0000313" key="3">
    <source>
        <dbReference type="Proteomes" id="UP001227192"/>
    </source>
</evidence>
<feature type="compositionally biased region" description="Low complexity" evidence="1">
    <location>
        <begin position="599"/>
        <end position="617"/>
    </location>
</feature>
<feature type="compositionally biased region" description="Polar residues" evidence="1">
    <location>
        <begin position="724"/>
        <end position="740"/>
    </location>
</feature>
<gene>
    <name evidence="2" type="ORF">VN97_g8303</name>
</gene>
<dbReference type="AlphaFoldDB" id="A0AAI9X5T1"/>
<sequence length="938" mass="105521">MAPDFLLINPPLARPAAEQEGSPADAEAKRQAQENERYTGISKADTTSEASTDKEGDNSGEDDGDGDDEAESSDGECGEDEQSEVDEVLPQPAASRQSLKEDPLRRHKVGGKKRKRKVDNSSPASEEEMPVYPVPVDAEPDVENPAAHISVRELPRSLTHGKLTGPGKGWLGLPVGLFTKDPFEFPKEKPIDQRLHYYRVVFVNFTTNVTIRWNVGTINVYGEIPKKTQKKRIPAPSCSTTHVSFFREHTVLANLKGKEVTVYLYSWMRSRWNMGVAMNLPNLRSCIQEDFRPRERESRKRRMEKNDYAIPLFRDCDFAEQADHEEGRLRVVQDLISAMSSLQYLPFHHYEIIEKTVDGHRLQELFWNFSYYVDVLCTVRDQIQADHGNTLFSTRRARAIHRRVQGEASTALDRLESSLSGKEKFGCNEVINQDPSRPEDQRGWVHTSIEVEEIQTRMETRRLEEIERKKIQKEMEIDPEMHPSRTSFWFAPPWDKRKAPTTLPRKDYAGNGSDPTLKELAKQIEQAGREGTPGSGGQDGESSTQEPHNSGEETSAGSRRRSKRSRRSGRKKREQKDKTTPGSQAEKPQRQSPKKSVSQDQADPQPPTTDADPEPTQVDIQEESVRVIVEAPTRAPSEDARVLAPAEVRGADAAVKPTGQGQEVPTGGQERGMSTQPTAPTETLNKGPVVSPTELVEPNPVKPSPNPAGRRPGATKKIPAPVNIQRTSPAGYNPGSTSKEGSGAPEKQMDSRAPSPVHTLQRSTDPKRLLSDQLEPPSVFLRGATPKRIKRSRLLARSPEQELKRARARAYRLDYFDLHYKLRLANGPRAHHLEESEKQAVREEALRREDTLEGFGTDREEPTPEDRKRSETDEILEKMTTRRIQIHMEYIMEGSGAYDPYQEEAVERVYNSRPAAEKVTEDVSNSDGESDGDERSRL</sequence>
<dbReference type="Proteomes" id="UP001227192">
    <property type="component" value="Unassembled WGS sequence"/>
</dbReference>
<dbReference type="EMBL" id="LACB01000290">
    <property type="protein sequence ID" value="KAJ9485051.1"/>
    <property type="molecule type" value="Genomic_DNA"/>
</dbReference>
<evidence type="ECO:0000313" key="2">
    <source>
        <dbReference type="EMBL" id="KAJ9485051.1"/>
    </source>
</evidence>
<feature type="region of interest" description="Disordered" evidence="1">
    <location>
        <begin position="831"/>
        <end position="876"/>
    </location>
</feature>
<accession>A0AAI9X5T1</accession>
<proteinExistence type="predicted"/>
<feature type="compositionally biased region" description="Acidic residues" evidence="1">
    <location>
        <begin position="58"/>
        <end position="87"/>
    </location>
</feature>
<comment type="caution">
    <text evidence="2">The sequence shown here is derived from an EMBL/GenBank/DDBJ whole genome shotgun (WGS) entry which is preliminary data.</text>
</comment>
<feature type="compositionally biased region" description="Basic and acidic residues" evidence="1">
    <location>
        <begin position="26"/>
        <end position="37"/>
    </location>
</feature>
<feature type="compositionally biased region" description="Basic and acidic residues" evidence="1">
    <location>
        <begin position="494"/>
        <end position="508"/>
    </location>
</feature>
<name>A0AAI9X5T1_PENTH</name>
<feature type="region of interest" description="Disordered" evidence="1">
    <location>
        <begin position="1"/>
        <end position="133"/>
    </location>
</feature>
<reference evidence="2" key="1">
    <citation type="submission" date="2015-06" db="EMBL/GenBank/DDBJ databases">
        <authorList>
            <person name="Nguyen H."/>
        </authorList>
    </citation>
    <scope>NUCLEOTIDE SEQUENCE</scope>
    <source>
        <strain evidence="2">DAOM 180753</strain>
    </source>
</reference>
<evidence type="ECO:0000256" key="1">
    <source>
        <dbReference type="SAM" id="MobiDB-lite"/>
    </source>
</evidence>
<organism evidence="2 3">
    <name type="scientific">Penicillium thymicola</name>
    <dbReference type="NCBI Taxonomy" id="293382"/>
    <lineage>
        <taxon>Eukaryota</taxon>
        <taxon>Fungi</taxon>
        <taxon>Dikarya</taxon>
        <taxon>Ascomycota</taxon>
        <taxon>Pezizomycotina</taxon>
        <taxon>Eurotiomycetes</taxon>
        <taxon>Eurotiomycetidae</taxon>
        <taxon>Eurotiales</taxon>
        <taxon>Aspergillaceae</taxon>
        <taxon>Penicillium</taxon>
    </lineage>
</organism>
<feature type="region of interest" description="Disordered" evidence="1">
    <location>
        <begin position="912"/>
        <end position="938"/>
    </location>
</feature>
<keyword evidence="3" id="KW-1185">Reference proteome</keyword>
<reference evidence="2" key="2">
    <citation type="journal article" date="2016" name="Fungal Biol.">
        <title>Ochratoxin A production by Penicillium thymicola.</title>
        <authorList>
            <person name="Nguyen H.D.T."/>
            <person name="McMullin D.R."/>
            <person name="Ponomareva E."/>
            <person name="Riley R."/>
            <person name="Pomraning K.R."/>
            <person name="Baker S.E."/>
            <person name="Seifert K.A."/>
        </authorList>
    </citation>
    <scope>NUCLEOTIDE SEQUENCE</scope>
    <source>
        <strain evidence="2">DAOM 180753</strain>
    </source>
</reference>
<feature type="compositionally biased region" description="Polar residues" evidence="1">
    <location>
        <begin position="540"/>
        <end position="556"/>
    </location>
</feature>
<feature type="compositionally biased region" description="Basic and acidic residues" evidence="1">
    <location>
        <begin position="474"/>
        <end position="483"/>
    </location>
</feature>
<feature type="compositionally biased region" description="Basic residues" evidence="1">
    <location>
        <begin position="105"/>
        <end position="117"/>
    </location>
</feature>
<protein>
    <submittedName>
        <fullName evidence="2">Uncharacterized protein</fullName>
    </submittedName>
</protein>
<feature type="compositionally biased region" description="Polar residues" evidence="1">
    <location>
        <begin position="672"/>
        <end position="684"/>
    </location>
</feature>
<feature type="region of interest" description="Disordered" evidence="1">
    <location>
        <begin position="474"/>
        <end position="785"/>
    </location>
</feature>